<reference evidence="1 2" key="1">
    <citation type="journal article" date="2020" name="Microb. Genom.">
        <title>Genetic diversity of clinical and environmental Mucorales isolates obtained from an investigation of mucormycosis cases among solid organ transplant recipients.</title>
        <authorList>
            <person name="Nguyen M.H."/>
            <person name="Kaul D."/>
            <person name="Muto C."/>
            <person name="Cheng S.J."/>
            <person name="Richter R.A."/>
            <person name="Bruno V.M."/>
            <person name="Liu G."/>
            <person name="Beyhan S."/>
            <person name="Sundermann A.J."/>
            <person name="Mounaud S."/>
            <person name="Pasculle A.W."/>
            <person name="Nierman W.C."/>
            <person name="Driscoll E."/>
            <person name="Cumbie R."/>
            <person name="Clancy C.J."/>
            <person name="Dupont C.L."/>
        </authorList>
    </citation>
    <scope>NUCLEOTIDE SEQUENCE [LARGE SCALE GENOMIC DNA]</scope>
    <source>
        <strain evidence="1 2">GL24</strain>
    </source>
</reference>
<evidence type="ECO:0000313" key="2">
    <source>
        <dbReference type="Proteomes" id="UP000740926"/>
    </source>
</evidence>
<keyword evidence="2" id="KW-1185">Reference proteome</keyword>
<evidence type="ECO:0000313" key="1">
    <source>
        <dbReference type="EMBL" id="KAG1567675.1"/>
    </source>
</evidence>
<gene>
    <name evidence="1" type="ORF">G6F50_007989</name>
</gene>
<name>A0A9P6Z068_9FUNG</name>
<organism evidence="1 2">
    <name type="scientific">Rhizopus delemar</name>
    <dbReference type="NCBI Taxonomy" id="936053"/>
    <lineage>
        <taxon>Eukaryota</taxon>
        <taxon>Fungi</taxon>
        <taxon>Fungi incertae sedis</taxon>
        <taxon>Mucoromycota</taxon>
        <taxon>Mucoromycotina</taxon>
        <taxon>Mucoromycetes</taxon>
        <taxon>Mucorales</taxon>
        <taxon>Mucorineae</taxon>
        <taxon>Rhizopodaceae</taxon>
        <taxon>Rhizopus</taxon>
    </lineage>
</organism>
<dbReference type="AlphaFoldDB" id="A0A9P6Z068"/>
<accession>A0A9P6Z068</accession>
<dbReference type="Proteomes" id="UP000740926">
    <property type="component" value="Unassembled WGS sequence"/>
</dbReference>
<sequence length="171" mass="20199">MQFNMDTFIHEDGRRNMLEDEGYEIFTVNMEVDDETYPLENITDLNQYLDVKPPERMENEKEKLLEDPNDNHLSKKGKRTYRRVLKMLEITAQSCGRPVGRPPILREEHKQFLKELIDDKPILVLEEMMDNQDNQTSKFEDLSISKAALHNFITKKCGISLKKAHLYLVER</sequence>
<comment type="caution">
    <text evidence="1">The sequence shown here is derived from an EMBL/GenBank/DDBJ whole genome shotgun (WGS) entry which is preliminary data.</text>
</comment>
<proteinExistence type="predicted"/>
<dbReference type="EMBL" id="JAANIU010001349">
    <property type="protein sequence ID" value="KAG1567675.1"/>
    <property type="molecule type" value="Genomic_DNA"/>
</dbReference>
<protein>
    <submittedName>
        <fullName evidence="1">Uncharacterized protein</fullName>
    </submittedName>
</protein>